<evidence type="ECO:0000259" key="1">
    <source>
        <dbReference type="Pfam" id="PF05685"/>
    </source>
</evidence>
<comment type="caution">
    <text evidence="2">The sequence shown here is derived from an EMBL/GenBank/DDBJ whole genome shotgun (WGS) entry which is preliminary data.</text>
</comment>
<reference evidence="2 3" key="1">
    <citation type="submission" date="2019-12" db="EMBL/GenBank/DDBJ databases">
        <title>Nocardia macrotermitis sp. nov. and Nocardia aurantia sp. nov., isolated from the gut of the fungus growing-termite Macrotermes natalensis.</title>
        <authorList>
            <person name="Christine B."/>
            <person name="Rene B."/>
        </authorList>
    </citation>
    <scope>NUCLEOTIDE SEQUENCE [LARGE SCALE GENOMIC DNA]</scope>
    <source>
        <strain evidence="2 3">DSM 102126</strain>
    </source>
</reference>
<dbReference type="PANTHER" id="PTHR35400">
    <property type="entry name" value="SLR1083 PROTEIN"/>
    <property type="match status" value="1"/>
</dbReference>
<dbReference type="OrthoDB" id="4537149at2"/>
<name>A0A6I4W1E1_9ACTN</name>
<evidence type="ECO:0000313" key="2">
    <source>
        <dbReference type="EMBL" id="MXQ63303.1"/>
    </source>
</evidence>
<evidence type="ECO:0000313" key="3">
    <source>
        <dbReference type="Proteomes" id="UP000431901"/>
    </source>
</evidence>
<dbReference type="Proteomes" id="UP000431901">
    <property type="component" value="Unassembled WGS sequence"/>
</dbReference>
<organism evidence="2 3">
    <name type="scientific">Actinomadura rayongensis</name>
    <dbReference type="NCBI Taxonomy" id="1429076"/>
    <lineage>
        <taxon>Bacteria</taxon>
        <taxon>Bacillati</taxon>
        <taxon>Actinomycetota</taxon>
        <taxon>Actinomycetes</taxon>
        <taxon>Streptosporangiales</taxon>
        <taxon>Thermomonosporaceae</taxon>
        <taxon>Actinomadura</taxon>
    </lineage>
</organism>
<dbReference type="CDD" id="cd06260">
    <property type="entry name" value="DUF820-like"/>
    <property type="match status" value="1"/>
</dbReference>
<dbReference type="RefSeq" id="WP_161101485.1">
    <property type="nucleotide sequence ID" value="NZ_JBHLYI010000002.1"/>
</dbReference>
<dbReference type="Gene3D" id="3.90.1570.10">
    <property type="entry name" value="tt1808, chain A"/>
    <property type="match status" value="1"/>
</dbReference>
<dbReference type="InterPro" id="IPR011335">
    <property type="entry name" value="Restrct_endonuc-II-like"/>
</dbReference>
<dbReference type="SUPFAM" id="SSF52980">
    <property type="entry name" value="Restriction endonuclease-like"/>
    <property type="match status" value="1"/>
</dbReference>
<dbReference type="EMBL" id="WUTW01000001">
    <property type="protein sequence ID" value="MXQ63303.1"/>
    <property type="molecule type" value="Genomic_DNA"/>
</dbReference>
<accession>A0A6I4W1E1</accession>
<feature type="domain" description="Putative restriction endonuclease" evidence="1">
    <location>
        <begin position="25"/>
        <end position="204"/>
    </location>
</feature>
<dbReference type="AlphaFoldDB" id="A0A6I4W1E1"/>
<protein>
    <recommendedName>
        <fullName evidence="1">Putative restriction endonuclease domain-containing protein</fullName>
    </recommendedName>
</protein>
<keyword evidence="3" id="KW-1185">Reference proteome</keyword>
<dbReference type="InterPro" id="IPR008538">
    <property type="entry name" value="Uma2"/>
</dbReference>
<dbReference type="PANTHER" id="PTHR35400:SF3">
    <property type="entry name" value="SLL1072 PROTEIN"/>
    <property type="match status" value="1"/>
</dbReference>
<dbReference type="InterPro" id="IPR012296">
    <property type="entry name" value="Nuclease_put_TT1808"/>
</dbReference>
<sequence length="215" mass="24000">MKVPKRQVVLPDTPIAMFERAELHDFLRVAGDDSRVEIIGGVIDVSPAPTRQHAVVVDDILHAFTHADVRGDSSGWHARHGTNLRMADTGDGHIPDLMVFDSEIVAELDRSGKPTVYSNHVEVVGEVTSPRNARRTRKAAPKAGKPTKWNTYAQVGVPYYLLIDRDPKVARTFLYSLPDSGSSAYLDVQEWEFGKTVHLPEPFDIDIDTSNWTTW</sequence>
<gene>
    <name evidence="2" type="ORF">GQ466_04585</name>
</gene>
<proteinExistence type="predicted"/>
<dbReference type="Pfam" id="PF05685">
    <property type="entry name" value="Uma2"/>
    <property type="match status" value="1"/>
</dbReference>